<proteinExistence type="predicted"/>
<keyword evidence="2" id="KW-1185">Reference proteome</keyword>
<sequence length="156" mass="16819">MSGGPIVMSLRPGPYARLLEGAKRHEFRRRLSGEMPGAFLYLAAPVSAIAAYAAFGRPLAGTPEELAALAEADEPGTFEETFRYFDGLERGFALPVSAVREIEPLPLAELRERFGYTPPRSYRRQDAASALARELAARLEAAGGEPAPALENEAGE</sequence>
<accession>A0ABX0FCG4</accession>
<protein>
    <recommendedName>
        <fullName evidence="3">ASCH domain-containing protein</fullName>
    </recommendedName>
</protein>
<comment type="caution">
    <text evidence="1">The sequence shown here is derived from an EMBL/GenBank/DDBJ whole genome shotgun (WGS) entry which is preliminary data.</text>
</comment>
<evidence type="ECO:0000313" key="1">
    <source>
        <dbReference type="EMBL" id="NGZ76991.1"/>
    </source>
</evidence>
<dbReference type="RefSeq" id="WP_166276574.1">
    <property type="nucleotide sequence ID" value="NZ_JAAFGS010000006.1"/>
</dbReference>
<gene>
    <name evidence="1" type="ORF">GYN08_16920</name>
</gene>
<dbReference type="Proteomes" id="UP000800303">
    <property type="component" value="Unassembled WGS sequence"/>
</dbReference>
<organism evidence="1 2">
    <name type="scientific">Saccharibacillus alkalitolerans</name>
    <dbReference type="NCBI Taxonomy" id="2705290"/>
    <lineage>
        <taxon>Bacteria</taxon>
        <taxon>Bacillati</taxon>
        <taxon>Bacillota</taxon>
        <taxon>Bacilli</taxon>
        <taxon>Bacillales</taxon>
        <taxon>Paenibacillaceae</taxon>
        <taxon>Saccharibacillus</taxon>
    </lineage>
</organism>
<evidence type="ECO:0000313" key="2">
    <source>
        <dbReference type="Proteomes" id="UP000800303"/>
    </source>
</evidence>
<reference evidence="1 2" key="1">
    <citation type="submission" date="2020-01" db="EMBL/GenBank/DDBJ databases">
        <title>Polyphasic characterisation and genomic insights into a novel alkali tolerant bacterium VR-M41.</title>
        <authorList>
            <person name="Vemuluri V.R."/>
        </authorList>
    </citation>
    <scope>NUCLEOTIDE SEQUENCE [LARGE SCALE GENOMIC DNA]</scope>
    <source>
        <strain evidence="1 2">VR-M41</strain>
    </source>
</reference>
<dbReference type="EMBL" id="JAAFGS010000006">
    <property type="protein sequence ID" value="NGZ76991.1"/>
    <property type="molecule type" value="Genomic_DNA"/>
</dbReference>
<name>A0ABX0FCG4_9BACL</name>
<evidence type="ECO:0008006" key="3">
    <source>
        <dbReference type="Google" id="ProtNLM"/>
    </source>
</evidence>